<dbReference type="UniPathway" id="UPA00070">
    <property type="reaction ID" value="UER00119"/>
</dbReference>
<dbReference type="FunCoup" id="A0A0C3FEB4">
    <property type="interactions" value="297"/>
</dbReference>
<feature type="domain" description="Phosphoribosyltransferase" evidence="9">
    <location>
        <begin position="33"/>
        <end position="132"/>
    </location>
</feature>
<protein>
    <recommendedName>
        <fullName evidence="5">orotate phosphoribosyltransferase</fullName>
        <ecNumber evidence="5">2.4.2.10</ecNumber>
    </recommendedName>
</protein>
<dbReference type="Proteomes" id="UP000054166">
    <property type="component" value="Unassembled WGS sequence"/>
</dbReference>
<keyword evidence="6" id="KW-0328">Glycosyltransferase</keyword>
<comment type="pathway">
    <text evidence="2">Pyrimidine metabolism; UMP biosynthesis via de novo pathway; UMP from orotate: step 1/2.</text>
</comment>
<evidence type="ECO:0000259" key="9">
    <source>
        <dbReference type="Pfam" id="PF00156"/>
    </source>
</evidence>
<evidence type="ECO:0000256" key="2">
    <source>
        <dbReference type="ARBA" id="ARBA00004889"/>
    </source>
</evidence>
<dbReference type="PANTHER" id="PTHR46683:SF1">
    <property type="entry name" value="OROTATE PHOSPHORIBOSYLTRANSFERASE 1-RELATED"/>
    <property type="match status" value="1"/>
</dbReference>
<dbReference type="Gene3D" id="3.40.50.2020">
    <property type="match status" value="1"/>
</dbReference>
<dbReference type="InterPro" id="IPR004467">
    <property type="entry name" value="Or_phspho_trans_dom"/>
</dbReference>
<proteinExistence type="inferred from homology"/>
<dbReference type="GO" id="GO:0004588">
    <property type="term" value="F:orotate phosphoribosyltransferase activity"/>
    <property type="evidence" value="ECO:0007669"/>
    <property type="project" value="UniProtKB-EC"/>
</dbReference>
<gene>
    <name evidence="10" type="ORF">PILCRDRAFT_824694</name>
</gene>
<evidence type="ECO:0000256" key="6">
    <source>
        <dbReference type="ARBA" id="ARBA00022676"/>
    </source>
</evidence>
<evidence type="ECO:0000256" key="1">
    <source>
        <dbReference type="ARBA" id="ARBA00003769"/>
    </source>
</evidence>
<evidence type="ECO:0000256" key="7">
    <source>
        <dbReference type="ARBA" id="ARBA00022679"/>
    </source>
</evidence>
<accession>A0A0C3FEB4</accession>
<sequence length="184" mass="19452">MSTGPILSTIASAYASTIATALSFKSNPLPPFDVLFGPAYKGIALAACTALVLHTAHSIPVGFAYDRKEPKDHGEGGSLVGVPINGKKVLVLDDVMTSGTAIRHSIDLIRAAGGEVVGVVQCLDREEIGKEGGSTVKEIEAIVGEGKVKSILKMRDLIAYLEKNGGGESLAKMQEYWKRYGLHD</sequence>
<evidence type="ECO:0000256" key="5">
    <source>
        <dbReference type="ARBA" id="ARBA00011971"/>
    </source>
</evidence>
<dbReference type="InterPro" id="IPR023031">
    <property type="entry name" value="OPRT"/>
</dbReference>
<name>A0A0C3FEB4_PILCF</name>
<dbReference type="InterPro" id="IPR029057">
    <property type="entry name" value="PRTase-like"/>
</dbReference>
<dbReference type="GO" id="GO:0046132">
    <property type="term" value="P:pyrimidine ribonucleoside biosynthetic process"/>
    <property type="evidence" value="ECO:0007669"/>
    <property type="project" value="TreeGrafter"/>
</dbReference>
<evidence type="ECO:0000313" key="11">
    <source>
        <dbReference type="Proteomes" id="UP000054166"/>
    </source>
</evidence>
<comment type="subunit">
    <text evidence="4">Homodimer.</text>
</comment>
<dbReference type="GO" id="GO:0044205">
    <property type="term" value="P:'de novo' UMP biosynthetic process"/>
    <property type="evidence" value="ECO:0007669"/>
    <property type="project" value="UniProtKB-UniPathway"/>
</dbReference>
<keyword evidence="7" id="KW-0808">Transferase</keyword>
<dbReference type="SUPFAM" id="SSF53271">
    <property type="entry name" value="PRTase-like"/>
    <property type="match status" value="1"/>
</dbReference>
<dbReference type="CDD" id="cd06223">
    <property type="entry name" value="PRTases_typeI"/>
    <property type="match status" value="1"/>
</dbReference>
<dbReference type="PANTHER" id="PTHR46683">
    <property type="entry name" value="OROTATE PHOSPHORIBOSYLTRANSFERASE 1-RELATED"/>
    <property type="match status" value="1"/>
</dbReference>
<dbReference type="HOGENOM" id="CLU_074878_0_0_1"/>
<dbReference type="EC" id="2.4.2.10" evidence="5"/>
<evidence type="ECO:0000256" key="8">
    <source>
        <dbReference type="ARBA" id="ARBA00022975"/>
    </source>
</evidence>
<dbReference type="Pfam" id="PF00156">
    <property type="entry name" value="Pribosyltran"/>
    <property type="match status" value="1"/>
</dbReference>
<keyword evidence="8" id="KW-0665">Pyrimidine biosynthesis</keyword>
<dbReference type="OrthoDB" id="5553476at2759"/>
<dbReference type="STRING" id="765440.A0A0C3FEB4"/>
<keyword evidence="11" id="KW-1185">Reference proteome</keyword>
<evidence type="ECO:0000313" key="10">
    <source>
        <dbReference type="EMBL" id="KIM78216.1"/>
    </source>
</evidence>
<dbReference type="EMBL" id="KN833018">
    <property type="protein sequence ID" value="KIM78216.1"/>
    <property type="molecule type" value="Genomic_DNA"/>
</dbReference>
<reference evidence="11" key="2">
    <citation type="submission" date="2015-01" db="EMBL/GenBank/DDBJ databases">
        <title>Evolutionary Origins and Diversification of the Mycorrhizal Mutualists.</title>
        <authorList>
            <consortium name="DOE Joint Genome Institute"/>
            <consortium name="Mycorrhizal Genomics Consortium"/>
            <person name="Kohler A."/>
            <person name="Kuo A."/>
            <person name="Nagy L.G."/>
            <person name="Floudas D."/>
            <person name="Copeland A."/>
            <person name="Barry K.W."/>
            <person name="Cichocki N."/>
            <person name="Veneault-Fourrey C."/>
            <person name="LaButti K."/>
            <person name="Lindquist E.A."/>
            <person name="Lipzen A."/>
            <person name="Lundell T."/>
            <person name="Morin E."/>
            <person name="Murat C."/>
            <person name="Riley R."/>
            <person name="Ohm R."/>
            <person name="Sun H."/>
            <person name="Tunlid A."/>
            <person name="Henrissat B."/>
            <person name="Grigoriev I.V."/>
            <person name="Hibbett D.S."/>
            <person name="Martin F."/>
        </authorList>
    </citation>
    <scope>NUCLEOTIDE SEQUENCE [LARGE SCALE GENOMIC DNA]</scope>
    <source>
        <strain evidence="11">F 1598</strain>
    </source>
</reference>
<reference evidence="10 11" key="1">
    <citation type="submission" date="2014-04" db="EMBL/GenBank/DDBJ databases">
        <authorList>
            <consortium name="DOE Joint Genome Institute"/>
            <person name="Kuo A."/>
            <person name="Tarkka M."/>
            <person name="Buscot F."/>
            <person name="Kohler A."/>
            <person name="Nagy L.G."/>
            <person name="Floudas D."/>
            <person name="Copeland A."/>
            <person name="Barry K.W."/>
            <person name="Cichocki N."/>
            <person name="Veneault-Fourrey C."/>
            <person name="LaButti K."/>
            <person name="Lindquist E.A."/>
            <person name="Lipzen A."/>
            <person name="Lundell T."/>
            <person name="Morin E."/>
            <person name="Murat C."/>
            <person name="Sun H."/>
            <person name="Tunlid A."/>
            <person name="Henrissat B."/>
            <person name="Grigoriev I.V."/>
            <person name="Hibbett D.S."/>
            <person name="Martin F."/>
            <person name="Nordberg H.P."/>
            <person name="Cantor M.N."/>
            <person name="Hua S.X."/>
        </authorList>
    </citation>
    <scope>NUCLEOTIDE SEQUENCE [LARGE SCALE GENOMIC DNA]</scope>
    <source>
        <strain evidence="10 11">F 1598</strain>
    </source>
</reference>
<evidence type="ECO:0000256" key="3">
    <source>
        <dbReference type="ARBA" id="ARBA00006340"/>
    </source>
</evidence>
<comment type="function">
    <text evidence="1">Catalyzes the transfer of a ribosyl phosphate group from 5-phosphoribose 1-diphosphate to orotate, leading to the formation of orotidine monophosphate (OMP).</text>
</comment>
<dbReference type="GO" id="GO:0005737">
    <property type="term" value="C:cytoplasm"/>
    <property type="evidence" value="ECO:0007669"/>
    <property type="project" value="TreeGrafter"/>
</dbReference>
<dbReference type="InParanoid" id="A0A0C3FEB4"/>
<dbReference type="GO" id="GO:0006207">
    <property type="term" value="P:'de novo' pyrimidine nucleobase biosynthetic process"/>
    <property type="evidence" value="ECO:0007669"/>
    <property type="project" value="TreeGrafter"/>
</dbReference>
<dbReference type="NCBIfam" id="TIGR00336">
    <property type="entry name" value="pyrE"/>
    <property type="match status" value="1"/>
</dbReference>
<dbReference type="AlphaFoldDB" id="A0A0C3FEB4"/>
<organism evidence="10 11">
    <name type="scientific">Piloderma croceum (strain F 1598)</name>
    <dbReference type="NCBI Taxonomy" id="765440"/>
    <lineage>
        <taxon>Eukaryota</taxon>
        <taxon>Fungi</taxon>
        <taxon>Dikarya</taxon>
        <taxon>Basidiomycota</taxon>
        <taxon>Agaricomycotina</taxon>
        <taxon>Agaricomycetes</taxon>
        <taxon>Agaricomycetidae</taxon>
        <taxon>Atheliales</taxon>
        <taxon>Atheliaceae</taxon>
        <taxon>Piloderma</taxon>
    </lineage>
</organism>
<comment type="similarity">
    <text evidence="3">Belongs to the purine/pyrimidine phosphoribosyltransferase family. PyrE subfamily.</text>
</comment>
<evidence type="ECO:0000256" key="4">
    <source>
        <dbReference type="ARBA" id="ARBA00011738"/>
    </source>
</evidence>
<dbReference type="InterPro" id="IPR000836">
    <property type="entry name" value="PRTase_dom"/>
</dbReference>
<dbReference type="HAMAP" id="MF_01208">
    <property type="entry name" value="PyrE"/>
    <property type="match status" value="1"/>
</dbReference>